<proteinExistence type="predicted"/>
<reference evidence="2 3" key="1">
    <citation type="submission" date="2015-12" db="EMBL/GenBank/DDBJ databases">
        <authorList>
            <person name="Kim M.K."/>
            <person name="Srinivasan S."/>
            <person name="Lee J.-J."/>
            <person name="Kim K."/>
        </authorList>
    </citation>
    <scope>NUCLEOTIDE SEQUENCE [LARGE SCALE GENOMIC DNA]</scope>
    <source>
        <strain evidence="2 3">BM2</strain>
    </source>
</reference>
<accession>A0ABM5X274</accession>
<evidence type="ECO:0000313" key="2">
    <source>
        <dbReference type="EMBL" id="ALW87559.1"/>
    </source>
</evidence>
<dbReference type="EMBL" id="CP013910">
    <property type="protein sequence ID" value="ALW87559.1"/>
    <property type="molecule type" value="Genomic_DNA"/>
</dbReference>
<feature type="signal peptide" evidence="1">
    <location>
        <begin position="1"/>
        <end position="44"/>
    </location>
</feature>
<organism evidence="2 3">
    <name type="scientific">Deinococcus actinosclerus</name>
    <dbReference type="NCBI Taxonomy" id="1768108"/>
    <lineage>
        <taxon>Bacteria</taxon>
        <taxon>Thermotogati</taxon>
        <taxon>Deinococcota</taxon>
        <taxon>Deinococci</taxon>
        <taxon>Deinococcales</taxon>
        <taxon>Deinococcaceae</taxon>
        <taxon>Deinococcus</taxon>
    </lineage>
</organism>
<sequence length="160" mass="16928">MTTSNPTARTLTAPRLLLAPRSLTALALATLSLGALIAPQRALAAPADMTGTWVNSNVTTSGITRVNVTRAAGGQMTVQVFGRCHPNDCDWGSAPVVTYGANVSDSNHFTATAVYAKGFATTTLVMNFARGRLDVQALTQFTDGSGRQNYASRDAFARYR</sequence>
<dbReference type="RefSeq" id="WP_062156916.1">
    <property type="nucleotide sequence ID" value="NZ_CP013910.1"/>
</dbReference>
<evidence type="ECO:0000313" key="3">
    <source>
        <dbReference type="Proteomes" id="UP000060071"/>
    </source>
</evidence>
<dbReference type="Proteomes" id="UP000060071">
    <property type="component" value="Chromosome"/>
</dbReference>
<gene>
    <name evidence="2" type="ORF">AUC44_00475</name>
</gene>
<feature type="chain" id="PRO_5045238659" evidence="1">
    <location>
        <begin position="45"/>
        <end position="160"/>
    </location>
</feature>
<keyword evidence="3" id="KW-1185">Reference proteome</keyword>
<keyword evidence="1" id="KW-0732">Signal</keyword>
<evidence type="ECO:0000256" key="1">
    <source>
        <dbReference type="SAM" id="SignalP"/>
    </source>
</evidence>
<protein>
    <submittedName>
        <fullName evidence="2">Uncharacterized protein</fullName>
    </submittedName>
</protein>
<name>A0ABM5X274_9DEIO</name>